<evidence type="ECO:0000256" key="4">
    <source>
        <dbReference type="ARBA" id="ARBA00023157"/>
    </source>
</evidence>
<feature type="non-terminal residue" evidence="10">
    <location>
        <position position="1"/>
    </location>
</feature>
<evidence type="ECO:0000313" key="10">
    <source>
        <dbReference type="EMBL" id="KAK7502292.1"/>
    </source>
</evidence>
<dbReference type="EMBL" id="JACVVK020000026">
    <property type="protein sequence ID" value="KAK7502292.1"/>
    <property type="molecule type" value="Genomic_DNA"/>
</dbReference>
<evidence type="ECO:0000256" key="8">
    <source>
        <dbReference type="PIRSR" id="PIRSR624869-3"/>
    </source>
</evidence>
<dbReference type="InterPro" id="IPR009581">
    <property type="entry name" value="FAM20_C"/>
</dbReference>
<sequence length="354" mass="41223">TTSWERFHIGIHQHYLYDPDTNIVDKLLRDLTRNEIIDVEQKEGGTQIKLIVTQDDEGQSLLKPMRFPRDRETLPDHFYFADYERHHAEIAAFHLDRVLGYNRVPPVAGRVLNMTRDIRRLADSKLARTFFVSPAGNLCFHGHCSYYCDSGHPICGHPDQVEASLMAFLPPEKMAKRQTWRNPWKRSYSKHRKAYWEVYDDLCEKVKVRSPYNTGRRLLDIIDMSIMDFLMGNLDRHHYETFRAFGNETFIIHLDHGRGFGKAHQDDMSCLAPMLQCCMIRQSTLQRLARLYRGPFILSAVMRAVLSRDQVSPILLEPHLQALDRRLTKILRALADCVNDGKYIRDVVIDDGVI</sequence>
<name>A0ABD0LS68_9CAEN</name>
<comment type="subcellular location">
    <subcellularLocation>
        <location evidence="1">Golgi apparatus</location>
    </subcellularLocation>
</comment>
<keyword evidence="7" id="KW-0547">Nucleotide-binding</keyword>
<keyword evidence="4" id="KW-1015">Disulfide bond</keyword>
<feature type="domain" description="FAM20 C-terminal" evidence="9">
    <location>
        <begin position="130"/>
        <end position="341"/>
    </location>
</feature>
<keyword evidence="8" id="KW-0479">Metal-binding</keyword>
<gene>
    <name evidence="10" type="ORF">BaRGS_00006245</name>
</gene>
<evidence type="ECO:0000256" key="2">
    <source>
        <dbReference type="ARBA" id="ARBA00006557"/>
    </source>
</evidence>
<feature type="binding site" evidence="8">
    <location>
        <position position="84"/>
    </location>
    <ligand>
        <name>Mn(2+)</name>
        <dbReference type="ChEBI" id="CHEBI:29035"/>
    </ligand>
</feature>
<dbReference type="CDD" id="cd10314">
    <property type="entry name" value="FAM20_C"/>
    <property type="match status" value="1"/>
</dbReference>
<dbReference type="GO" id="GO:0005794">
    <property type="term" value="C:Golgi apparatus"/>
    <property type="evidence" value="ECO:0007669"/>
    <property type="project" value="UniProtKB-SubCell"/>
</dbReference>
<keyword evidence="7" id="KW-0067">ATP-binding</keyword>
<accession>A0ABD0LS68</accession>
<comment type="similarity">
    <text evidence="2">Belongs to the FAM20 family.</text>
</comment>
<evidence type="ECO:0000256" key="3">
    <source>
        <dbReference type="ARBA" id="ARBA00023034"/>
    </source>
</evidence>
<feature type="binding site" evidence="7">
    <location>
        <position position="240"/>
    </location>
    <ligand>
        <name>ATP</name>
        <dbReference type="ChEBI" id="CHEBI:30616"/>
    </ligand>
</feature>
<keyword evidence="3" id="KW-0333">Golgi apparatus</keyword>
<evidence type="ECO:0000256" key="5">
    <source>
        <dbReference type="ARBA" id="ARBA00023180"/>
    </source>
</evidence>
<feature type="binding site" evidence="7">
    <location>
        <position position="255"/>
    </location>
    <ligand>
        <name>ATP</name>
        <dbReference type="ChEBI" id="CHEBI:30616"/>
    </ligand>
</feature>
<evidence type="ECO:0000256" key="7">
    <source>
        <dbReference type="PIRSR" id="PIRSR624869-2"/>
    </source>
</evidence>
<feature type="active site" evidence="6">
    <location>
        <position position="235"/>
    </location>
</feature>
<feature type="binding site" evidence="7">
    <location>
        <position position="84"/>
    </location>
    <ligand>
        <name>ATP</name>
        <dbReference type="ChEBI" id="CHEBI:30616"/>
    </ligand>
</feature>
<organism evidence="10 11">
    <name type="scientific">Batillaria attramentaria</name>
    <dbReference type="NCBI Taxonomy" id="370345"/>
    <lineage>
        <taxon>Eukaryota</taxon>
        <taxon>Metazoa</taxon>
        <taxon>Spiralia</taxon>
        <taxon>Lophotrochozoa</taxon>
        <taxon>Mollusca</taxon>
        <taxon>Gastropoda</taxon>
        <taxon>Caenogastropoda</taxon>
        <taxon>Sorbeoconcha</taxon>
        <taxon>Cerithioidea</taxon>
        <taxon>Batillariidae</taxon>
        <taxon>Batillaria</taxon>
    </lineage>
</organism>
<reference evidence="10 11" key="1">
    <citation type="journal article" date="2023" name="Sci. Data">
        <title>Genome assembly of the Korean intertidal mud-creeper Batillaria attramentaria.</title>
        <authorList>
            <person name="Patra A.K."/>
            <person name="Ho P.T."/>
            <person name="Jun S."/>
            <person name="Lee S.J."/>
            <person name="Kim Y."/>
            <person name="Won Y.J."/>
        </authorList>
    </citation>
    <scope>NUCLEOTIDE SEQUENCE [LARGE SCALE GENOMIC DNA]</scope>
    <source>
        <strain evidence="10">Wonlab-2016</strain>
    </source>
</reference>
<evidence type="ECO:0000256" key="6">
    <source>
        <dbReference type="PIRSR" id="PIRSR624869-1"/>
    </source>
</evidence>
<comment type="caution">
    <text evidence="10">The sequence shown here is derived from an EMBL/GenBank/DDBJ whole genome shotgun (WGS) entry which is preliminary data.</text>
</comment>
<protein>
    <recommendedName>
        <fullName evidence="9">FAM20 C-terminal domain-containing protein</fullName>
    </recommendedName>
</protein>
<dbReference type="AlphaFoldDB" id="A0ABD0LS68"/>
<evidence type="ECO:0000259" key="9">
    <source>
        <dbReference type="Pfam" id="PF06702"/>
    </source>
</evidence>
<evidence type="ECO:0000256" key="1">
    <source>
        <dbReference type="ARBA" id="ARBA00004555"/>
    </source>
</evidence>
<dbReference type="PANTHER" id="PTHR12450:SF22">
    <property type="entry name" value="EXTRACELLULAR SERINE_THREONINE PROTEIN CG31145"/>
    <property type="match status" value="1"/>
</dbReference>
<dbReference type="Proteomes" id="UP001519460">
    <property type="component" value="Unassembled WGS sequence"/>
</dbReference>
<keyword evidence="8" id="KW-0464">Manganese</keyword>
<feature type="binding site" evidence="8">
    <location>
        <position position="255"/>
    </location>
    <ligand>
        <name>Mn(2+)</name>
        <dbReference type="ChEBI" id="CHEBI:29035"/>
    </ligand>
</feature>
<dbReference type="Pfam" id="PF06702">
    <property type="entry name" value="Fam20C"/>
    <property type="match status" value="1"/>
</dbReference>
<feature type="binding site" evidence="7">
    <location>
        <position position="63"/>
    </location>
    <ligand>
        <name>ATP</name>
        <dbReference type="ChEBI" id="CHEBI:30616"/>
    </ligand>
</feature>
<feature type="binding site" evidence="7">
    <location>
        <position position="47"/>
    </location>
    <ligand>
        <name>ATP</name>
        <dbReference type="ChEBI" id="CHEBI:30616"/>
    </ligand>
</feature>
<evidence type="ECO:0000313" key="11">
    <source>
        <dbReference type="Proteomes" id="UP001519460"/>
    </source>
</evidence>
<dbReference type="PANTHER" id="PTHR12450">
    <property type="entry name" value="DENTIN MATRIX PROTEIN 4 PROTEIN FAM20"/>
    <property type="match status" value="1"/>
</dbReference>
<keyword evidence="11" id="KW-1185">Reference proteome</keyword>
<comment type="cofactor">
    <cofactor evidence="8">
        <name>Mn(2+)</name>
        <dbReference type="ChEBI" id="CHEBI:29035"/>
    </cofactor>
</comment>
<proteinExistence type="inferred from homology"/>
<dbReference type="InterPro" id="IPR024869">
    <property type="entry name" value="FAM20"/>
</dbReference>
<keyword evidence="5" id="KW-0325">Glycoprotein</keyword>